<dbReference type="Gene3D" id="1.25.10.10">
    <property type="entry name" value="Leucine-rich Repeat Variant"/>
    <property type="match status" value="1"/>
</dbReference>
<dbReference type="InterPro" id="IPR011989">
    <property type="entry name" value="ARM-like"/>
</dbReference>
<name>A0A7R8WT73_9CRUS</name>
<evidence type="ECO:0000313" key="2">
    <source>
        <dbReference type="EMBL" id="CAD7234098.1"/>
    </source>
</evidence>
<dbReference type="SUPFAM" id="SSF48371">
    <property type="entry name" value="ARM repeat"/>
    <property type="match status" value="1"/>
</dbReference>
<dbReference type="InterPro" id="IPR016024">
    <property type="entry name" value="ARM-type_fold"/>
</dbReference>
<dbReference type="AlphaFoldDB" id="A0A7R8WT73"/>
<evidence type="ECO:0000256" key="1">
    <source>
        <dbReference type="ARBA" id="ARBA00022737"/>
    </source>
</evidence>
<dbReference type="PANTHER" id="PTHR23346:SF7">
    <property type="entry name" value="STALLED RIBOSOME SENSOR GCN1"/>
    <property type="match status" value="1"/>
</dbReference>
<dbReference type="Pfam" id="PF25801">
    <property type="entry name" value="HEAT_GCN1_C_2"/>
    <property type="match status" value="1"/>
</dbReference>
<keyword evidence="1" id="KW-0677">Repeat</keyword>
<dbReference type="GO" id="GO:0019887">
    <property type="term" value="F:protein kinase regulator activity"/>
    <property type="evidence" value="ECO:0007669"/>
    <property type="project" value="TreeGrafter"/>
</dbReference>
<proteinExistence type="predicted"/>
<organism evidence="2">
    <name type="scientific">Cyprideis torosa</name>
    <dbReference type="NCBI Taxonomy" id="163714"/>
    <lineage>
        <taxon>Eukaryota</taxon>
        <taxon>Metazoa</taxon>
        <taxon>Ecdysozoa</taxon>
        <taxon>Arthropoda</taxon>
        <taxon>Crustacea</taxon>
        <taxon>Oligostraca</taxon>
        <taxon>Ostracoda</taxon>
        <taxon>Podocopa</taxon>
        <taxon>Podocopida</taxon>
        <taxon>Cytherocopina</taxon>
        <taxon>Cytheroidea</taxon>
        <taxon>Cytherideidae</taxon>
        <taxon>Cyprideis</taxon>
    </lineage>
</organism>
<protein>
    <submittedName>
        <fullName evidence="2">Uncharacterized protein</fullName>
    </submittedName>
</protein>
<dbReference type="EMBL" id="OB667754">
    <property type="protein sequence ID" value="CAD7234098.1"/>
    <property type="molecule type" value="Genomic_DNA"/>
</dbReference>
<gene>
    <name evidence="2" type="ORF">CTOB1V02_LOCUS11916</name>
</gene>
<dbReference type="PANTHER" id="PTHR23346">
    <property type="entry name" value="TRANSLATIONAL ACTIVATOR GCN1-RELATED"/>
    <property type="match status" value="1"/>
</dbReference>
<dbReference type="GO" id="GO:0005829">
    <property type="term" value="C:cytosol"/>
    <property type="evidence" value="ECO:0007669"/>
    <property type="project" value="TreeGrafter"/>
</dbReference>
<reference evidence="2" key="1">
    <citation type="submission" date="2020-11" db="EMBL/GenBank/DDBJ databases">
        <authorList>
            <person name="Tran Van P."/>
        </authorList>
    </citation>
    <scope>NUCLEOTIDE SEQUENCE</scope>
</reference>
<feature type="non-terminal residue" evidence="2">
    <location>
        <position position="1"/>
    </location>
</feature>
<dbReference type="OrthoDB" id="6351184at2759"/>
<dbReference type="GO" id="GO:0006417">
    <property type="term" value="P:regulation of translation"/>
    <property type="evidence" value="ECO:0007669"/>
    <property type="project" value="TreeGrafter"/>
</dbReference>
<sequence length="173" mass="18993">PPDDDLSRDWLLRHGCAAALAVTLKERSSATVTLEFSEAKVTKCLQNYILSDRSINHSSNEVKTLVASFSAFLARSVAPPSSAKLLPPPYLRALVPALVNGTKEKNTIVRSSSESALVEVLWLRHGDDLQKECLETLEEGAREALSDVIVKVLRRVANQPEGKEEELDETVLT</sequence>
<accession>A0A7R8WT73</accession>
<dbReference type="GO" id="GO:0034198">
    <property type="term" value="P:cellular response to amino acid starvation"/>
    <property type="evidence" value="ECO:0007669"/>
    <property type="project" value="TreeGrafter"/>
</dbReference>